<keyword evidence="1" id="KW-0472">Membrane</keyword>
<evidence type="ECO:0000256" key="1">
    <source>
        <dbReference type="SAM" id="Phobius"/>
    </source>
</evidence>
<keyword evidence="1" id="KW-1133">Transmembrane helix</keyword>
<evidence type="ECO:0000313" key="2">
    <source>
        <dbReference type="EMBL" id="QQT99100.1"/>
    </source>
</evidence>
<reference evidence="2 5" key="2">
    <citation type="submission" date="2021-01" db="EMBL/GenBank/DDBJ databases">
        <title>FDA dAtabase for Regulatory Grade micrObial Sequences (FDA-ARGOS): Supporting development and validation of Infectious Disease Dx tests.</title>
        <authorList>
            <person name="Sproer C."/>
            <person name="Gronow S."/>
            <person name="Severitt S."/>
            <person name="Schroder I."/>
            <person name="Tallon L."/>
            <person name="Sadzewicz L."/>
            <person name="Zhao X."/>
            <person name="Boylan J."/>
            <person name="Ott S."/>
            <person name="Bowen H."/>
            <person name="Vavikolanu K."/>
            <person name="Mehta A."/>
            <person name="Aluvathingal J."/>
            <person name="Nadendla S."/>
            <person name="Lowell S."/>
            <person name="Myers T."/>
            <person name="Yan Y."/>
            <person name="Sichtig H."/>
        </authorList>
    </citation>
    <scope>NUCLEOTIDE SEQUENCE [LARGE SCALE GENOMIC DNA]</scope>
    <source>
        <strain evidence="2 5">FDAARGOS_1131</strain>
    </source>
</reference>
<proteinExistence type="predicted"/>
<evidence type="ECO:0000313" key="3">
    <source>
        <dbReference type="EMBL" id="STZ28239.1"/>
    </source>
</evidence>
<keyword evidence="1" id="KW-0812">Transmembrane</keyword>
<reference evidence="3 4" key="1">
    <citation type="submission" date="2018-06" db="EMBL/GenBank/DDBJ databases">
        <authorList>
            <consortium name="Pathogen Informatics"/>
            <person name="Doyle S."/>
        </authorList>
    </citation>
    <scope>NUCLEOTIDE SEQUENCE [LARGE SCALE GENOMIC DNA]</scope>
    <source>
        <strain evidence="3 4">NCTC11179</strain>
    </source>
</reference>
<dbReference type="EMBL" id="UGQL01000001">
    <property type="protein sequence ID" value="STZ28239.1"/>
    <property type="molecule type" value="Genomic_DNA"/>
</dbReference>
<protein>
    <submittedName>
        <fullName evidence="3">Uncharacterized protein</fullName>
    </submittedName>
</protein>
<dbReference type="AlphaFoldDB" id="A0A378RPF5"/>
<evidence type="ECO:0000313" key="5">
    <source>
        <dbReference type="Proteomes" id="UP000596202"/>
    </source>
</evidence>
<dbReference type="Proteomes" id="UP000596202">
    <property type="component" value="Chromosome"/>
</dbReference>
<accession>A0A378RPF5</accession>
<gene>
    <name evidence="2" type="ORF">I6I88_12870</name>
    <name evidence="3" type="ORF">NCTC11179_01781</name>
</gene>
<dbReference type="GeneID" id="93528560"/>
<organism evidence="3 4">
    <name type="scientific">Myroides odoratus</name>
    <name type="common">Flavobacterium odoratum</name>
    <dbReference type="NCBI Taxonomy" id="256"/>
    <lineage>
        <taxon>Bacteria</taxon>
        <taxon>Pseudomonadati</taxon>
        <taxon>Bacteroidota</taxon>
        <taxon>Flavobacteriia</taxon>
        <taxon>Flavobacteriales</taxon>
        <taxon>Flavobacteriaceae</taxon>
        <taxon>Myroides</taxon>
    </lineage>
</organism>
<name>A0A378RPF5_MYROD</name>
<dbReference type="OrthoDB" id="1451090at2"/>
<evidence type="ECO:0000313" key="4">
    <source>
        <dbReference type="Proteomes" id="UP000255024"/>
    </source>
</evidence>
<dbReference type="RefSeq" id="WP_002986770.1">
    <property type="nucleotide sequence ID" value="NZ_CP068107.1"/>
</dbReference>
<sequence>MLSYLLVHTTLGTHLASLQTITVMLHLCFWVAFLIIFLRFCRDYFIYKHRFQQAFQRRKAPLLVLAIVYAVTMIAIYFLW</sequence>
<dbReference type="EMBL" id="CP068108">
    <property type="protein sequence ID" value="QQT99100.1"/>
    <property type="molecule type" value="Genomic_DNA"/>
</dbReference>
<keyword evidence="4" id="KW-1185">Reference proteome</keyword>
<feature type="transmembrane region" description="Helical" evidence="1">
    <location>
        <begin position="20"/>
        <end position="41"/>
    </location>
</feature>
<feature type="transmembrane region" description="Helical" evidence="1">
    <location>
        <begin position="62"/>
        <end position="79"/>
    </location>
</feature>
<dbReference type="Proteomes" id="UP000255024">
    <property type="component" value="Unassembled WGS sequence"/>
</dbReference>